<keyword evidence="2" id="KW-1185">Reference proteome</keyword>
<gene>
    <name evidence="1" type="ORF">WKW79_13890</name>
</gene>
<accession>A0ABU8X7M3</accession>
<protein>
    <recommendedName>
        <fullName evidence="3">DUF2946 domain-containing protein</fullName>
    </recommendedName>
</protein>
<evidence type="ECO:0000313" key="2">
    <source>
        <dbReference type="Proteomes" id="UP001367030"/>
    </source>
</evidence>
<dbReference type="RefSeq" id="WP_340335752.1">
    <property type="nucleotide sequence ID" value="NZ_JBBKZS010000005.1"/>
</dbReference>
<dbReference type="EMBL" id="JBBKZS010000005">
    <property type="protein sequence ID" value="MEJ8855669.1"/>
    <property type="molecule type" value="Genomic_DNA"/>
</dbReference>
<name>A0ABU8X7M3_9BURK</name>
<organism evidence="1 2">
    <name type="scientific">Variovorax robiniae</name>
    <dbReference type="NCBI Taxonomy" id="1836199"/>
    <lineage>
        <taxon>Bacteria</taxon>
        <taxon>Pseudomonadati</taxon>
        <taxon>Pseudomonadota</taxon>
        <taxon>Betaproteobacteria</taxon>
        <taxon>Burkholderiales</taxon>
        <taxon>Comamonadaceae</taxon>
        <taxon>Variovorax</taxon>
    </lineage>
</organism>
<reference evidence="1 2" key="1">
    <citation type="submission" date="2024-03" db="EMBL/GenBank/DDBJ databases">
        <title>Novel species of the genus Variovorax.</title>
        <authorList>
            <person name="Liu Q."/>
            <person name="Xin Y.-H."/>
        </authorList>
    </citation>
    <scope>NUCLEOTIDE SEQUENCE [LARGE SCALE GENOMIC DNA]</scope>
    <source>
        <strain evidence="1 2">KACC 18901</strain>
    </source>
</reference>
<evidence type="ECO:0008006" key="3">
    <source>
        <dbReference type="Google" id="ProtNLM"/>
    </source>
</evidence>
<evidence type="ECO:0000313" key="1">
    <source>
        <dbReference type="EMBL" id="MEJ8855669.1"/>
    </source>
</evidence>
<comment type="caution">
    <text evidence="1">The sequence shown here is derived from an EMBL/GenBank/DDBJ whole genome shotgun (WGS) entry which is preliminary data.</text>
</comment>
<sequence>MPAAQFLRSRPPRHLAWLLWLVLLLPVAQVAATSHLLSHASDAVALADDHKAANHALHCDLCVTAGAIAGGALAASLPSLALPPAAPSEAPQPAFDNLRENILALAYQGRAPPASLR</sequence>
<proteinExistence type="predicted"/>
<dbReference type="Proteomes" id="UP001367030">
    <property type="component" value="Unassembled WGS sequence"/>
</dbReference>